<evidence type="ECO:0000313" key="3">
    <source>
        <dbReference type="EMBL" id="EGT42603.1"/>
    </source>
</evidence>
<organism evidence="4">
    <name type="scientific">Caenorhabditis brenneri</name>
    <name type="common">Nematode worm</name>
    <dbReference type="NCBI Taxonomy" id="135651"/>
    <lineage>
        <taxon>Eukaryota</taxon>
        <taxon>Metazoa</taxon>
        <taxon>Ecdysozoa</taxon>
        <taxon>Nematoda</taxon>
        <taxon>Chromadorea</taxon>
        <taxon>Rhabditida</taxon>
        <taxon>Rhabditina</taxon>
        <taxon>Rhabditomorpha</taxon>
        <taxon>Rhabditoidea</taxon>
        <taxon>Rhabditidae</taxon>
        <taxon>Peloderinae</taxon>
        <taxon>Caenorhabditis</taxon>
    </lineage>
</organism>
<dbReference type="OrthoDB" id="5857970at2759"/>
<feature type="chain" id="PRO_5003403964" evidence="2">
    <location>
        <begin position="23"/>
        <end position="259"/>
    </location>
</feature>
<feature type="region of interest" description="Disordered" evidence="1">
    <location>
        <begin position="27"/>
        <end position="78"/>
    </location>
</feature>
<dbReference type="PANTHER" id="PTHR23124:SF139">
    <property type="entry name" value="C-TYPE LECTIN DOMAIN-CONTAINING PROTEIN"/>
    <property type="match status" value="1"/>
</dbReference>
<dbReference type="eggNOG" id="KOG4297">
    <property type="taxonomic scope" value="Eukaryota"/>
</dbReference>
<dbReference type="AlphaFoldDB" id="G0MS29"/>
<evidence type="ECO:0000256" key="2">
    <source>
        <dbReference type="SAM" id="SignalP"/>
    </source>
</evidence>
<evidence type="ECO:0000256" key="1">
    <source>
        <dbReference type="SAM" id="MobiDB-lite"/>
    </source>
</evidence>
<dbReference type="PANTHER" id="PTHR23124">
    <property type="entry name" value="C-TYPE LECTIN DOMAIN-CONTAINING PROTEIN-RELATED-RELATED"/>
    <property type="match status" value="1"/>
</dbReference>
<protein>
    <submittedName>
        <fullName evidence="3">CBN-CLEC-217 protein</fullName>
    </submittedName>
</protein>
<proteinExistence type="predicted"/>
<dbReference type="HOGENOM" id="CLU_1005576_0_0_1"/>
<dbReference type="OMA" id="DYLRYEN"/>
<feature type="compositionally biased region" description="Acidic residues" evidence="1">
    <location>
        <begin position="32"/>
        <end position="42"/>
    </location>
</feature>
<dbReference type="InParanoid" id="G0MS29"/>
<keyword evidence="2" id="KW-0732">Signal</keyword>
<dbReference type="EMBL" id="GL379809">
    <property type="protein sequence ID" value="EGT42603.1"/>
    <property type="molecule type" value="Genomic_DNA"/>
</dbReference>
<reference evidence="4" key="1">
    <citation type="submission" date="2011-07" db="EMBL/GenBank/DDBJ databases">
        <authorList>
            <consortium name="Caenorhabditis brenneri Sequencing and Analysis Consortium"/>
            <person name="Wilson R.K."/>
        </authorList>
    </citation>
    <scope>NUCLEOTIDE SEQUENCE [LARGE SCALE GENOMIC DNA]</scope>
    <source>
        <strain evidence="4">PB2801</strain>
    </source>
</reference>
<gene>
    <name evidence="3" type="primary">Cbn-clec-217</name>
    <name evidence="3" type="ORF">CAEBREN_19112</name>
</gene>
<dbReference type="SUPFAM" id="SSF56436">
    <property type="entry name" value="C-type lectin-like"/>
    <property type="match status" value="1"/>
</dbReference>
<keyword evidence="4" id="KW-1185">Reference proteome</keyword>
<sequence>MSGKKLFTFLLLGAILFHSVDSARGPRQRDVVDEESCEEDDGAGSYDDEGRPNRVGSIRRKQSDDDWDGVEDPTDDDYLRYENSNQEGICLLERGKCPAGDWRMFKRGKESVCLKIIGRKHSFDGQTAGEICRLEANARIMTVDSFEERQWIYTTPLGGNISYPHLLIAGYRNRECRKDPLKCNADQQKAFVQQDGTSDHKYIYSKWGGLLLNRWQYGYLDDCISFRTAPHDLNLPYFIHDETCHENFFYTVLCGVTVM</sequence>
<feature type="signal peptide" evidence="2">
    <location>
        <begin position="1"/>
        <end position="22"/>
    </location>
</feature>
<name>G0MS29_CAEBE</name>
<dbReference type="STRING" id="135651.G0MS29"/>
<dbReference type="InterPro" id="IPR016187">
    <property type="entry name" value="CTDL_fold"/>
</dbReference>
<evidence type="ECO:0000313" key="4">
    <source>
        <dbReference type="Proteomes" id="UP000008068"/>
    </source>
</evidence>
<dbReference type="Proteomes" id="UP000008068">
    <property type="component" value="Unassembled WGS sequence"/>
</dbReference>
<accession>G0MS29</accession>
<feature type="compositionally biased region" description="Acidic residues" evidence="1">
    <location>
        <begin position="65"/>
        <end position="76"/>
    </location>
</feature>
<dbReference type="FunCoup" id="G0MS29">
    <property type="interactions" value="1924"/>
</dbReference>